<accession>A0A1I7Z905</accession>
<reference evidence="4" key="1">
    <citation type="submission" date="2016-11" db="UniProtKB">
        <authorList>
            <consortium name="WormBaseParasite"/>
        </authorList>
    </citation>
    <scope>IDENTIFICATION</scope>
</reference>
<protein>
    <submittedName>
        <fullName evidence="4">Deoxyribonuclease II</fullName>
    </submittedName>
</protein>
<dbReference type="PANTHER" id="PTHR10858:SF23">
    <property type="entry name" value="DEOXYRIBONUCLEASE II"/>
    <property type="match status" value="1"/>
</dbReference>
<dbReference type="Pfam" id="PF03265">
    <property type="entry name" value="DNase_II"/>
    <property type="match status" value="1"/>
</dbReference>
<dbReference type="GO" id="GO:0004531">
    <property type="term" value="F:deoxyribonuclease II activity"/>
    <property type="evidence" value="ECO:0007669"/>
    <property type="project" value="InterPro"/>
</dbReference>
<dbReference type="WBParaSite" id="L893_g23982.t1">
    <property type="protein sequence ID" value="L893_g23982.t1"/>
    <property type="gene ID" value="L893_g23982"/>
</dbReference>
<dbReference type="InterPro" id="IPR004947">
    <property type="entry name" value="DNase_II"/>
</dbReference>
<organism evidence="3 4">
    <name type="scientific">Steinernema glaseri</name>
    <dbReference type="NCBI Taxonomy" id="37863"/>
    <lineage>
        <taxon>Eukaryota</taxon>
        <taxon>Metazoa</taxon>
        <taxon>Ecdysozoa</taxon>
        <taxon>Nematoda</taxon>
        <taxon>Chromadorea</taxon>
        <taxon>Rhabditida</taxon>
        <taxon>Tylenchina</taxon>
        <taxon>Panagrolaimomorpha</taxon>
        <taxon>Strongyloidoidea</taxon>
        <taxon>Steinernematidae</taxon>
        <taxon>Steinernema</taxon>
    </lineage>
</organism>
<evidence type="ECO:0000256" key="1">
    <source>
        <dbReference type="ARBA" id="ARBA00007527"/>
    </source>
</evidence>
<evidence type="ECO:0000313" key="4">
    <source>
        <dbReference type="WBParaSite" id="L893_g23982.t1"/>
    </source>
</evidence>
<keyword evidence="2" id="KW-0378">Hydrolase</keyword>
<dbReference type="Proteomes" id="UP000095287">
    <property type="component" value="Unplaced"/>
</dbReference>
<proteinExistence type="inferred from homology"/>
<sequence length="287" mass="32690">METGNLSIVIHPRTHKVSTVTSRLPSVFVKDENFINKGAIFQTISGIRKHKEVKVEVEVGAYSDQGFIRNTDKQQNSNRAHSKGFYAFGKKTGFHVLHSIPKGPYFRQGETFDDPSEWWKYSSIGTPHSKGQTLFCISMSKSSIKKLLKIVGTNVTVSPYYCDKQQCEIDVASPSKSRAIGVRDTIHTLGGVQVRAVYHGMPDDFEDDNGQKRKFELDAYLAIMTRHNGNAYFASQSWVRASKDDRYPSYCAKNVLYLLGLMQGRWRFIQTLFISHMNNTKTQRKHH</sequence>
<evidence type="ECO:0000256" key="2">
    <source>
        <dbReference type="ARBA" id="ARBA00022801"/>
    </source>
</evidence>
<dbReference type="PANTHER" id="PTHR10858">
    <property type="entry name" value="DEOXYRIBONUCLEASE II"/>
    <property type="match status" value="1"/>
</dbReference>
<name>A0A1I7Z905_9BILA</name>
<evidence type="ECO:0000313" key="3">
    <source>
        <dbReference type="Proteomes" id="UP000095287"/>
    </source>
</evidence>
<comment type="similarity">
    <text evidence="1">Belongs to the DNase II family.</text>
</comment>
<keyword evidence="3" id="KW-1185">Reference proteome</keyword>
<dbReference type="GO" id="GO:0006309">
    <property type="term" value="P:apoptotic DNA fragmentation"/>
    <property type="evidence" value="ECO:0007669"/>
    <property type="project" value="TreeGrafter"/>
</dbReference>
<dbReference type="AlphaFoldDB" id="A0A1I7Z905"/>